<dbReference type="EC" id="1.14.11.18" evidence="5"/>
<keyword evidence="6" id="KW-1185">Reference proteome</keyword>
<dbReference type="EMBL" id="JATAAI010000030">
    <property type="protein sequence ID" value="KAK1736146.1"/>
    <property type="molecule type" value="Genomic_DNA"/>
</dbReference>
<accession>A0AAD8XYC9</accession>
<evidence type="ECO:0000256" key="3">
    <source>
        <dbReference type="ARBA" id="ARBA00023136"/>
    </source>
</evidence>
<protein>
    <submittedName>
        <fullName evidence="5">PhyH family protein</fullName>
        <ecNumber evidence="5">1.14.11.18</ecNumber>
    </submittedName>
</protein>
<dbReference type="AlphaFoldDB" id="A0AAD8XYC9"/>
<evidence type="ECO:0000313" key="5">
    <source>
        <dbReference type="EMBL" id="KAK1736146.1"/>
    </source>
</evidence>
<sequence length="624" mass="69547">MDAQRDEMLRKLQQQVDQDDSNYSSWVTGEELKTSTSKSCHFFDKHGFIFIPGFANSGEVNSMKSTMKELVENNWNPKIETQVFRTDEGQLEAQSTSDYFLDSAARVHYFAEKDALDDEGELKEEYQSDKIAALNKAGHGIHLTKGAFQDYTRSEKVCNLLRELGWQEPCVPQSMYIFKQSRIGGEVTSHQDSTFLYTTPRQTCIGLWLALDDATLENGCLWVRPGSHHEHLRRQFVRNPKHFGESLVYDGSGDEDHAELKMIFRQKMNESQNPITWEGAIPENATPPECVGLYEAGFIPVPCKAALSELFTVYYISETISTMSAASTETKTPPTFGEIMDKAAKSALRGGTAGAVAMGLNVGALMWMRTTVRYEIDYVVISVNYQYRNGTSFPVALRTLYADGGIPRFYRGVLPALIQGPMSRFGDTAANTGMITLMDSFDATKDLNVGVKTATASAAAALFRIVLMPVDTVKTTMQVTGKFSNVVSKVKVEGVPALYHGSLAAASATFVGHYPWFFTYNLLSEKIPKQDDPLKELGRRAIMGFCSSAVSDTCSNSIRVIKVYKQSSEEALTYPQVVRRVIKESGVKGLMFRGLETKIMANGLQGILFSIMWKHFEEVLFPKK</sequence>
<name>A0AAD8XYC9_9STRA</name>
<feature type="repeat" description="Solcar" evidence="4">
    <location>
        <begin position="447"/>
        <end position="526"/>
    </location>
</feature>
<evidence type="ECO:0000313" key="6">
    <source>
        <dbReference type="Proteomes" id="UP001224775"/>
    </source>
</evidence>
<keyword evidence="2 4" id="KW-0812">Transmembrane</keyword>
<dbReference type="Gene3D" id="1.50.40.10">
    <property type="entry name" value="Mitochondrial carrier domain"/>
    <property type="match status" value="1"/>
</dbReference>
<dbReference type="Gene3D" id="2.60.120.620">
    <property type="entry name" value="q2cbj1_9rhob like domain"/>
    <property type="match status" value="1"/>
</dbReference>
<dbReference type="GO" id="GO:0048244">
    <property type="term" value="F:phytanoyl-CoA dioxygenase activity"/>
    <property type="evidence" value="ECO:0007669"/>
    <property type="project" value="UniProtKB-EC"/>
</dbReference>
<proteinExistence type="predicted"/>
<evidence type="ECO:0000256" key="1">
    <source>
        <dbReference type="ARBA" id="ARBA00004141"/>
    </source>
</evidence>
<dbReference type="Pfam" id="PF00153">
    <property type="entry name" value="Mito_carr"/>
    <property type="match status" value="2"/>
</dbReference>
<dbReference type="InterPro" id="IPR018108">
    <property type="entry name" value="MCP_transmembrane"/>
</dbReference>
<gene>
    <name evidence="5" type="ORF">QTG54_013282</name>
</gene>
<dbReference type="PANTHER" id="PTHR47567:SF1">
    <property type="entry name" value="NAD-DEPENDENT EPIMERASE_DEHYDRATASE DOMAIN-CONTAINING PROTEIN"/>
    <property type="match status" value="1"/>
</dbReference>
<dbReference type="SUPFAM" id="SSF103506">
    <property type="entry name" value="Mitochondrial carrier"/>
    <property type="match status" value="1"/>
</dbReference>
<dbReference type="Pfam" id="PF05721">
    <property type="entry name" value="PhyH"/>
    <property type="match status" value="1"/>
</dbReference>
<reference evidence="5" key="1">
    <citation type="submission" date="2023-06" db="EMBL/GenBank/DDBJ databases">
        <title>Survivors Of The Sea: Transcriptome response of Skeletonema marinoi to long-term dormancy.</title>
        <authorList>
            <person name="Pinder M.I.M."/>
            <person name="Kourtchenko O."/>
            <person name="Robertson E.K."/>
            <person name="Larsson T."/>
            <person name="Maumus F."/>
            <person name="Osuna-Cruz C.M."/>
            <person name="Vancaester E."/>
            <person name="Stenow R."/>
            <person name="Vandepoele K."/>
            <person name="Ploug H."/>
            <person name="Bruchert V."/>
            <person name="Godhe A."/>
            <person name="Topel M."/>
        </authorList>
    </citation>
    <scope>NUCLEOTIDE SEQUENCE</scope>
    <source>
        <strain evidence="5">R05AC</strain>
    </source>
</reference>
<dbReference type="Proteomes" id="UP001224775">
    <property type="component" value="Unassembled WGS sequence"/>
</dbReference>
<organism evidence="5 6">
    <name type="scientific">Skeletonema marinoi</name>
    <dbReference type="NCBI Taxonomy" id="267567"/>
    <lineage>
        <taxon>Eukaryota</taxon>
        <taxon>Sar</taxon>
        <taxon>Stramenopiles</taxon>
        <taxon>Ochrophyta</taxon>
        <taxon>Bacillariophyta</taxon>
        <taxon>Coscinodiscophyceae</taxon>
        <taxon>Thalassiosirophycidae</taxon>
        <taxon>Thalassiosirales</taxon>
        <taxon>Skeletonemataceae</taxon>
        <taxon>Skeletonema</taxon>
        <taxon>Skeletonema marinoi-dohrnii complex</taxon>
    </lineage>
</organism>
<comment type="caution">
    <text evidence="5">The sequence shown here is derived from an EMBL/GenBank/DDBJ whole genome shotgun (WGS) entry which is preliminary data.</text>
</comment>
<keyword evidence="5" id="KW-0560">Oxidoreductase</keyword>
<dbReference type="PANTHER" id="PTHR47567">
    <property type="entry name" value="MITOCHONDRIAL SUBSTRATE/SOLUTE CARRIER"/>
    <property type="match status" value="1"/>
</dbReference>
<comment type="subcellular location">
    <subcellularLocation>
        <location evidence="1">Membrane</location>
        <topology evidence="1">Multi-pass membrane protein</topology>
    </subcellularLocation>
</comment>
<evidence type="ECO:0000256" key="4">
    <source>
        <dbReference type="PROSITE-ProRule" id="PRU00282"/>
    </source>
</evidence>
<dbReference type="InterPro" id="IPR008775">
    <property type="entry name" value="Phytyl_CoA_dOase-like"/>
</dbReference>
<dbReference type="GO" id="GO:0016020">
    <property type="term" value="C:membrane"/>
    <property type="evidence" value="ECO:0007669"/>
    <property type="project" value="UniProtKB-SubCell"/>
</dbReference>
<dbReference type="InterPro" id="IPR023395">
    <property type="entry name" value="MCP_dom_sf"/>
</dbReference>
<dbReference type="SUPFAM" id="SSF51197">
    <property type="entry name" value="Clavaminate synthase-like"/>
    <property type="match status" value="1"/>
</dbReference>
<evidence type="ECO:0000256" key="2">
    <source>
        <dbReference type="ARBA" id="ARBA00022692"/>
    </source>
</evidence>
<dbReference type="PROSITE" id="PS50920">
    <property type="entry name" value="SOLCAR"/>
    <property type="match status" value="1"/>
</dbReference>
<keyword evidence="3 4" id="KW-0472">Membrane</keyword>